<proteinExistence type="predicted"/>
<organism evidence="2 3">
    <name type="scientific">Pisolithus microcarpus 441</name>
    <dbReference type="NCBI Taxonomy" id="765257"/>
    <lineage>
        <taxon>Eukaryota</taxon>
        <taxon>Fungi</taxon>
        <taxon>Dikarya</taxon>
        <taxon>Basidiomycota</taxon>
        <taxon>Agaricomycotina</taxon>
        <taxon>Agaricomycetes</taxon>
        <taxon>Agaricomycetidae</taxon>
        <taxon>Boletales</taxon>
        <taxon>Sclerodermatineae</taxon>
        <taxon>Pisolithaceae</taxon>
        <taxon>Pisolithus</taxon>
    </lineage>
</organism>
<dbReference type="OrthoDB" id="2672647at2759"/>
<evidence type="ECO:0000256" key="1">
    <source>
        <dbReference type="SAM" id="MobiDB-lite"/>
    </source>
</evidence>
<gene>
    <name evidence="2" type="ORF">PISMIDRAFT_559861</name>
</gene>
<dbReference type="HOGENOM" id="CLU_1008707_0_0_1"/>
<accession>A0A0D0A3H0</accession>
<feature type="compositionally biased region" description="Polar residues" evidence="1">
    <location>
        <begin position="1"/>
        <end position="11"/>
    </location>
</feature>
<evidence type="ECO:0000313" key="2">
    <source>
        <dbReference type="EMBL" id="KIK28947.1"/>
    </source>
</evidence>
<keyword evidence="3" id="KW-1185">Reference proteome</keyword>
<dbReference type="STRING" id="765257.A0A0D0A3H0"/>
<reference evidence="3" key="2">
    <citation type="submission" date="2015-01" db="EMBL/GenBank/DDBJ databases">
        <title>Evolutionary Origins and Diversification of the Mycorrhizal Mutualists.</title>
        <authorList>
            <consortium name="DOE Joint Genome Institute"/>
            <consortium name="Mycorrhizal Genomics Consortium"/>
            <person name="Kohler A."/>
            <person name="Kuo A."/>
            <person name="Nagy L.G."/>
            <person name="Floudas D."/>
            <person name="Copeland A."/>
            <person name="Barry K.W."/>
            <person name="Cichocki N."/>
            <person name="Veneault-Fourrey C."/>
            <person name="LaButti K."/>
            <person name="Lindquist E.A."/>
            <person name="Lipzen A."/>
            <person name="Lundell T."/>
            <person name="Morin E."/>
            <person name="Murat C."/>
            <person name="Riley R."/>
            <person name="Ohm R."/>
            <person name="Sun H."/>
            <person name="Tunlid A."/>
            <person name="Henrissat B."/>
            <person name="Grigoriev I.V."/>
            <person name="Hibbett D.S."/>
            <person name="Martin F."/>
        </authorList>
    </citation>
    <scope>NUCLEOTIDE SEQUENCE [LARGE SCALE GENOMIC DNA]</scope>
    <source>
        <strain evidence="3">441</strain>
    </source>
</reference>
<dbReference type="AlphaFoldDB" id="A0A0D0A3H0"/>
<feature type="region of interest" description="Disordered" evidence="1">
    <location>
        <begin position="227"/>
        <end position="276"/>
    </location>
</feature>
<feature type="compositionally biased region" description="Pro residues" evidence="1">
    <location>
        <begin position="100"/>
        <end position="115"/>
    </location>
</feature>
<dbReference type="EMBL" id="KN833691">
    <property type="protein sequence ID" value="KIK28947.1"/>
    <property type="molecule type" value="Genomic_DNA"/>
</dbReference>
<name>A0A0D0A3H0_9AGAM</name>
<protein>
    <submittedName>
        <fullName evidence="2">Uncharacterized protein</fullName>
    </submittedName>
</protein>
<dbReference type="Proteomes" id="UP000054018">
    <property type="component" value="Unassembled WGS sequence"/>
</dbReference>
<feature type="compositionally biased region" description="Polar residues" evidence="1">
    <location>
        <begin position="116"/>
        <end position="125"/>
    </location>
</feature>
<feature type="region of interest" description="Disordered" evidence="1">
    <location>
        <begin position="1"/>
        <end position="131"/>
    </location>
</feature>
<sequence length="276" mass="28577">MQLCDETTTSHPKIITPPKHSAQSSKFVAPAPVQALRIVKRPKARQQSDSRPTSVASDSSRKSESSNDSITGAPREPDSASASASRPQSLHRPVLKGVLRPPPGHFPPPGQPPSTKPVSAMTSNVEDGRRVSIRSKLTGALGWRGKAVVPPTDIETMTTATSTVIKLHLEKAAPFPVASIATSSKVSSNSQAKGSSVTAGTLGANKALPPPSRFATVSSGSVLTVSSGNFTSRNGPSGLPRPVPGSRLPVPGFGMQRSKSTMSGAATVGRSGTIRR</sequence>
<reference evidence="2 3" key="1">
    <citation type="submission" date="2014-04" db="EMBL/GenBank/DDBJ databases">
        <authorList>
            <consortium name="DOE Joint Genome Institute"/>
            <person name="Kuo A."/>
            <person name="Kohler A."/>
            <person name="Costa M.D."/>
            <person name="Nagy L.G."/>
            <person name="Floudas D."/>
            <person name="Copeland A."/>
            <person name="Barry K.W."/>
            <person name="Cichocki N."/>
            <person name="Veneault-Fourrey C."/>
            <person name="LaButti K."/>
            <person name="Lindquist E.A."/>
            <person name="Lipzen A."/>
            <person name="Lundell T."/>
            <person name="Morin E."/>
            <person name="Murat C."/>
            <person name="Sun H."/>
            <person name="Tunlid A."/>
            <person name="Henrissat B."/>
            <person name="Grigoriev I.V."/>
            <person name="Hibbett D.S."/>
            <person name="Martin F."/>
            <person name="Nordberg H.P."/>
            <person name="Cantor M.N."/>
            <person name="Hua S.X."/>
        </authorList>
    </citation>
    <scope>NUCLEOTIDE SEQUENCE [LARGE SCALE GENOMIC DNA]</scope>
    <source>
        <strain evidence="2 3">441</strain>
    </source>
</reference>
<evidence type="ECO:0000313" key="3">
    <source>
        <dbReference type="Proteomes" id="UP000054018"/>
    </source>
</evidence>